<gene>
    <name evidence="1" type="ORF">CPELLU_LOCUS16779</name>
</gene>
<dbReference type="EMBL" id="CAJVQA010025833">
    <property type="protein sequence ID" value="CAG8787237.1"/>
    <property type="molecule type" value="Genomic_DNA"/>
</dbReference>
<name>A0A9N9JKZ0_9GLOM</name>
<sequence length="270" mass="31989">MEIDKVLDEAFERLKLVKVDDAEIMLYKFILLAFVLGCVNNFTTDWKRSIHNFYENKVHNISKTKKASTIKNVWRKYNLAKEGKDIEDFFKFSKNEAIKYDLQRCKKIYDTMSKVSEAIKNISNLTINSDNNVVKILSNWIQFSDLQKDDVILSGVIDTRKKISRSLKAHLELRDVWHHINENIVVHDIPAEFEKHIERVVLDDDDRIPDEHYNNSSNRTFIKEEYQSILYPFLSKNLWENPTYKKDDLIIENQKCDIISEMVLNLRKVL</sequence>
<evidence type="ECO:0000313" key="2">
    <source>
        <dbReference type="Proteomes" id="UP000789759"/>
    </source>
</evidence>
<comment type="caution">
    <text evidence="1">The sequence shown here is derived from an EMBL/GenBank/DDBJ whole genome shotgun (WGS) entry which is preliminary data.</text>
</comment>
<proteinExistence type="predicted"/>
<feature type="non-terminal residue" evidence="1">
    <location>
        <position position="270"/>
    </location>
</feature>
<reference evidence="1" key="1">
    <citation type="submission" date="2021-06" db="EMBL/GenBank/DDBJ databases">
        <authorList>
            <person name="Kallberg Y."/>
            <person name="Tangrot J."/>
            <person name="Rosling A."/>
        </authorList>
    </citation>
    <scope>NUCLEOTIDE SEQUENCE</scope>
    <source>
        <strain evidence="1">FL966</strain>
    </source>
</reference>
<dbReference type="AlphaFoldDB" id="A0A9N9JKZ0"/>
<feature type="non-terminal residue" evidence="1">
    <location>
        <position position="1"/>
    </location>
</feature>
<protein>
    <submittedName>
        <fullName evidence="1">10066_t:CDS:1</fullName>
    </submittedName>
</protein>
<accession>A0A9N9JKZ0</accession>
<keyword evidence="2" id="KW-1185">Reference proteome</keyword>
<organism evidence="1 2">
    <name type="scientific">Cetraspora pellucida</name>
    <dbReference type="NCBI Taxonomy" id="1433469"/>
    <lineage>
        <taxon>Eukaryota</taxon>
        <taxon>Fungi</taxon>
        <taxon>Fungi incertae sedis</taxon>
        <taxon>Mucoromycota</taxon>
        <taxon>Glomeromycotina</taxon>
        <taxon>Glomeromycetes</taxon>
        <taxon>Diversisporales</taxon>
        <taxon>Gigasporaceae</taxon>
        <taxon>Cetraspora</taxon>
    </lineage>
</organism>
<evidence type="ECO:0000313" key="1">
    <source>
        <dbReference type="EMBL" id="CAG8787237.1"/>
    </source>
</evidence>
<dbReference type="OrthoDB" id="2397894at2759"/>
<dbReference type="Proteomes" id="UP000789759">
    <property type="component" value="Unassembled WGS sequence"/>
</dbReference>